<dbReference type="PANTHER" id="PTHR42973">
    <property type="entry name" value="BINDING OXIDOREDUCTASE, PUTATIVE (AFU_ORTHOLOGUE AFUA_1G17690)-RELATED"/>
    <property type="match status" value="1"/>
</dbReference>
<dbReference type="Gene3D" id="3.30.465.10">
    <property type="match status" value="1"/>
</dbReference>
<reference evidence="7" key="2">
    <citation type="journal article" date="2023" name="IMA Fungus">
        <title>Comparative genomic study of the Penicillium genus elucidates a diverse pangenome and 15 lateral gene transfer events.</title>
        <authorList>
            <person name="Petersen C."/>
            <person name="Sorensen T."/>
            <person name="Nielsen M.R."/>
            <person name="Sondergaard T.E."/>
            <person name="Sorensen J.L."/>
            <person name="Fitzpatrick D.A."/>
            <person name="Frisvad J.C."/>
            <person name="Nielsen K.L."/>
        </authorList>
    </citation>
    <scope>NUCLEOTIDE SEQUENCE</scope>
    <source>
        <strain evidence="7">IBT 3081</strain>
    </source>
</reference>
<dbReference type="InterPro" id="IPR016167">
    <property type="entry name" value="FAD-bd_PCMH_sub1"/>
</dbReference>
<evidence type="ECO:0000256" key="2">
    <source>
        <dbReference type="ARBA" id="ARBA00005466"/>
    </source>
</evidence>
<dbReference type="Gene3D" id="3.40.462.20">
    <property type="match status" value="1"/>
</dbReference>
<comment type="cofactor">
    <cofactor evidence="1">
        <name>FAD</name>
        <dbReference type="ChEBI" id="CHEBI:57692"/>
    </cofactor>
</comment>
<name>A0A9W9SVW5_9EURO</name>
<dbReference type="InterPro" id="IPR012951">
    <property type="entry name" value="BBE"/>
</dbReference>
<dbReference type="Proteomes" id="UP001147752">
    <property type="component" value="Unassembled WGS sequence"/>
</dbReference>
<protein>
    <recommendedName>
        <fullName evidence="6">FAD-binding PCMH-type domain-containing protein</fullName>
    </recommendedName>
</protein>
<dbReference type="RefSeq" id="XP_056585252.1">
    <property type="nucleotide sequence ID" value="XM_056721117.1"/>
</dbReference>
<keyword evidence="8" id="KW-1185">Reference proteome</keyword>
<evidence type="ECO:0000259" key="6">
    <source>
        <dbReference type="PROSITE" id="PS51387"/>
    </source>
</evidence>
<keyword evidence="3" id="KW-0285">Flavoprotein</keyword>
<evidence type="ECO:0000256" key="4">
    <source>
        <dbReference type="ARBA" id="ARBA00022827"/>
    </source>
</evidence>
<dbReference type="PROSITE" id="PS51387">
    <property type="entry name" value="FAD_PCMH"/>
    <property type="match status" value="1"/>
</dbReference>
<feature type="domain" description="FAD-binding PCMH-type" evidence="6">
    <location>
        <begin position="53"/>
        <end position="222"/>
    </location>
</feature>
<comment type="similarity">
    <text evidence="2">Belongs to the oxygen-dependent FAD-linked oxidoreductase family.</text>
</comment>
<dbReference type="OrthoDB" id="415825at2759"/>
<dbReference type="SUPFAM" id="SSF56176">
    <property type="entry name" value="FAD-binding/transporter-associated domain-like"/>
    <property type="match status" value="1"/>
</dbReference>
<dbReference type="InterPro" id="IPR006094">
    <property type="entry name" value="Oxid_FAD_bind_N"/>
</dbReference>
<dbReference type="EMBL" id="JAPZBT010000001">
    <property type="protein sequence ID" value="KAJ5385476.1"/>
    <property type="molecule type" value="Genomic_DNA"/>
</dbReference>
<dbReference type="InterPro" id="IPR036318">
    <property type="entry name" value="FAD-bd_PCMH-like_sf"/>
</dbReference>
<accession>A0A9W9SVW5</accession>
<dbReference type="GO" id="GO:0016491">
    <property type="term" value="F:oxidoreductase activity"/>
    <property type="evidence" value="ECO:0007669"/>
    <property type="project" value="UniProtKB-KW"/>
</dbReference>
<evidence type="ECO:0000313" key="8">
    <source>
        <dbReference type="Proteomes" id="UP001147752"/>
    </source>
</evidence>
<gene>
    <name evidence="7" type="ORF">N7517_003387</name>
</gene>
<dbReference type="InterPro" id="IPR016166">
    <property type="entry name" value="FAD-bd_PCMH"/>
</dbReference>
<organism evidence="7 8">
    <name type="scientific">Penicillium concentricum</name>
    <dbReference type="NCBI Taxonomy" id="293559"/>
    <lineage>
        <taxon>Eukaryota</taxon>
        <taxon>Fungi</taxon>
        <taxon>Dikarya</taxon>
        <taxon>Ascomycota</taxon>
        <taxon>Pezizomycotina</taxon>
        <taxon>Eurotiomycetes</taxon>
        <taxon>Eurotiomycetidae</taxon>
        <taxon>Eurotiales</taxon>
        <taxon>Aspergillaceae</taxon>
        <taxon>Penicillium</taxon>
    </lineage>
</organism>
<proteinExistence type="inferred from homology"/>
<evidence type="ECO:0000256" key="1">
    <source>
        <dbReference type="ARBA" id="ARBA00001974"/>
    </source>
</evidence>
<dbReference type="Pfam" id="PF01565">
    <property type="entry name" value="FAD_binding_4"/>
    <property type="match status" value="1"/>
</dbReference>
<comment type="caution">
    <text evidence="7">The sequence shown here is derived from an EMBL/GenBank/DDBJ whole genome shotgun (WGS) entry which is preliminary data.</text>
</comment>
<dbReference type="AlphaFoldDB" id="A0A9W9SVW5"/>
<keyword evidence="5" id="KW-0560">Oxidoreductase</keyword>
<dbReference type="InterPro" id="IPR050416">
    <property type="entry name" value="FAD-linked_Oxidoreductase"/>
</dbReference>
<dbReference type="PANTHER" id="PTHR42973:SF39">
    <property type="entry name" value="FAD-BINDING PCMH-TYPE DOMAIN-CONTAINING PROTEIN"/>
    <property type="match status" value="1"/>
</dbReference>
<dbReference type="GO" id="GO:0071949">
    <property type="term" value="F:FAD binding"/>
    <property type="evidence" value="ECO:0007669"/>
    <property type="project" value="InterPro"/>
</dbReference>
<sequence>MPNWNELRGAITKGEVLMPCDDGYAASLKRWSAAAEMKAVSLTPLIYQSHVQLSPFQAVIVRPTCAEEVSVAVKFAVANKLPLAVCGGGHSTSGMSSSEGMVIHLGNMRKVEVDQAKMTVSFDGGCLWSDVDSALDACGLATVGGTVNHTGVGGLILGGGHGWLTAKYGLTIDNLISAQIVIADGSILEASELQHPDLFWTIRGAGAQIGVVTRFTSRVYSQGQVWSGTLTFLPAKLPELVAFANEFHNRDQRDGHCLTIVVGYTPDGADRILSAIPLYHGPEWEARGYFANLFSIGPIVDCTSMMCIAQVNTLQNPMCEYGMRRLQGSGNVTMPLHTAAFQQTADTIWSIHDMHPDVRFCSLLVEIFPTHKLREVSQGATAYANRGEFYDAVTTFGWTNPALDDAVRLCNSKLCAKIRRDNGYEWLGRADSRDKPVGRYLNMEAEFVMPRQAYGWNLEKLQKTKSKFDPENIFDKWHGVVEEMGEA</sequence>
<dbReference type="Pfam" id="PF08031">
    <property type="entry name" value="BBE"/>
    <property type="match status" value="1"/>
</dbReference>
<evidence type="ECO:0000256" key="3">
    <source>
        <dbReference type="ARBA" id="ARBA00022630"/>
    </source>
</evidence>
<dbReference type="Gene3D" id="3.30.43.10">
    <property type="entry name" value="Uridine Diphospho-n-acetylenolpyruvylglucosamine Reductase, domain 2"/>
    <property type="match status" value="1"/>
</dbReference>
<keyword evidence="4" id="KW-0274">FAD</keyword>
<evidence type="ECO:0000256" key="5">
    <source>
        <dbReference type="ARBA" id="ARBA00023002"/>
    </source>
</evidence>
<dbReference type="GeneID" id="81460300"/>
<evidence type="ECO:0000313" key="7">
    <source>
        <dbReference type="EMBL" id="KAJ5385476.1"/>
    </source>
</evidence>
<dbReference type="InterPro" id="IPR016169">
    <property type="entry name" value="FAD-bd_PCMH_sub2"/>
</dbReference>
<reference evidence="7" key="1">
    <citation type="submission" date="2022-12" db="EMBL/GenBank/DDBJ databases">
        <authorList>
            <person name="Petersen C."/>
        </authorList>
    </citation>
    <scope>NUCLEOTIDE SEQUENCE</scope>
    <source>
        <strain evidence="7">IBT 3081</strain>
    </source>
</reference>